<reference evidence="3 4" key="1">
    <citation type="submission" date="2019-04" db="EMBL/GenBank/DDBJ databases">
        <title>Bacillus caeni sp. nov., a bacterium isolated from mangrove sediment.</title>
        <authorList>
            <person name="Huang H."/>
            <person name="Mo K."/>
            <person name="Hu Y."/>
        </authorList>
    </citation>
    <scope>NUCLEOTIDE SEQUENCE [LARGE SCALE GENOMIC DNA]</scope>
    <source>
        <strain evidence="3 4">HB172195</strain>
    </source>
</reference>
<dbReference type="CDD" id="cd07197">
    <property type="entry name" value="nitrilase"/>
    <property type="match status" value="1"/>
</dbReference>
<dbReference type="GO" id="GO:0016811">
    <property type="term" value="F:hydrolase activity, acting on carbon-nitrogen (but not peptide) bonds, in linear amides"/>
    <property type="evidence" value="ECO:0007669"/>
    <property type="project" value="TreeGrafter"/>
</dbReference>
<dbReference type="PANTHER" id="PTHR43674:SF16">
    <property type="entry name" value="CARBON-NITROGEN FAMILY, PUTATIVE (AFU_ORTHOLOGUE AFUA_5G02350)-RELATED"/>
    <property type="match status" value="1"/>
</dbReference>
<dbReference type="Pfam" id="PF00795">
    <property type="entry name" value="CN_hydrolase"/>
    <property type="match status" value="1"/>
</dbReference>
<dbReference type="RefSeq" id="WP_138123428.1">
    <property type="nucleotide sequence ID" value="NZ_SWLG01000002.1"/>
</dbReference>
<feature type="domain" description="CN hydrolase" evidence="2">
    <location>
        <begin position="4"/>
        <end position="242"/>
    </location>
</feature>
<dbReference type="PROSITE" id="PS50263">
    <property type="entry name" value="CN_HYDROLASE"/>
    <property type="match status" value="1"/>
</dbReference>
<evidence type="ECO:0000259" key="2">
    <source>
        <dbReference type="PROSITE" id="PS50263"/>
    </source>
</evidence>
<comment type="caution">
    <text evidence="3">The sequence shown here is derived from an EMBL/GenBank/DDBJ whole genome shotgun (WGS) entry which is preliminary data.</text>
</comment>
<evidence type="ECO:0000256" key="1">
    <source>
        <dbReference type="ARBA" id="ARBA00022801"/>
    </source>
</evidence>
<sequence>MKTQQITVAQAAFQNGDIASNIKKMEDMVNQCKIAHPETRLIIFPELAATGYFLTSEIKELAQTQDGPISQRMRKAAQQYEVNIVYGYVEKDTEGKIYNAIQLVGPDGNAEANYRKIHLTPLERGIFTAGSELVTVQTDIGKIGLMICWDLAFPELSRALALKGADILIAPSAWEDPYDAPFTQFGAARAIDNTVYVAACNHVGESGELTFFGKSAIYGPDGQTIKTAAKYEDTLITATLDEEWRKEIKESFFTMLEERRTDVYET</sequence>
<dbReference type="Proteomes" id="UP000308230">
    <property type="component" value="Unassembled WGS sequence"/>
</dbReference>
<organism evidence="3 4">
    <name type="scientific">Exobacillus caeni</name>
    <dbReference type="NCBI Taxonomy" id="2574798"/>
    <lineage>
        <taxon>Bacteria</taxon>
        <taxon>Bacillati</taxon>
        <taxon>Bacillota</taxon>
        <taxon>Bacilli</taxon>
        <taxon>Bacillales</taxon>
        <taxon>Guptibacillaceae</taxon>
        <taxon>Exobacillus</taxon>
    </lineage>
</organism>
<dbReference type="AlphaFoldDB" id="A0A5R9F8L1"/>
<name>A0A5R9F8L1_9BACL</name>
<evidence type="ECO:0000313" key="4">
    <source>
        <dbReference type="Proteomes" id="UP000308230"/>
    </source>
</evidence>
<dbReference type="InterPro" id="IPR003010">
    <property type="entry name" value="C-N_Hydrolase"/>
</dbReference>
<accession>A0A5R9F8L1</accession>
<dbReference type="InterPro" id="IPR050345">
    <property type="entry name" value="Aliph_Amidase/BUP"/>
</dbReference>
<keyword evidence="1 3" id="KW-0378">Hydrolase</keyword>
<dbReference type="EMBL" id="SWLG01000002">
    <property type="protein sequence ID" value="TLS38656.1"/>
    <property type="molecule type" value="Genomic_DNA"/>
</dbReference>
<evidence type="ECO:0000313" key="3">
    <source>
        <dbReference type="EMBL" id="TLS38656.1"/>
    </source>
</evidence>
<dbReference type="PANTHER" id="PTHR43674">
    <property type="entry name" value="NITRILASE C965.09-RELATED"/>
    <property type="match status" value="1"/>
</dbReference>
<keyword evidence="4" id="KW-1185">Reference proteome</keyword>
<dbReference type="SUPFAM" id="SSF56317">
    <property type="entry name" value="Carbon-nitrogen hydrolase"/>
    <property type="match status" value="1"/>
</dbReference>
<dbReference type="Gene3D" id="3.60.110.10">
    <property type="entry name" value="Carbon-nitrogen hydrolase"/>
    <property type="match status" value="1"/>
</dbReference>
<protein>
    <submittedName>
        <fullName evidence="3">Carbon-nitrogen hydrolase family protein</fullName>
    </submittedName>
</protein>
<proteinExistence type="predicted"/>
<gene>
    <name evidence="3" type="ORF">FCL54_03915</name>
</gene>
<dbReference type="OrthoDB" id="9811121at2"/>
<dbReference type="InterPro" id="IPR036526">
    <property type="entry name" value="C-N_Hydrolase_sf"/>
</dbReference>